<organism evidence="2 3">
    <name type="scientific">Leptospira broomii serovar Hurstbridge str. 5399</name>
    <dbReference type="NCBI Taxonomy" id="1049789"/>
    <lineage>
        <taxon>Bacteria</taxon>
        <taxon>Pseudomonadati</taxon>
        <taxon>Spirochaetota</taxon>
        <taxon>Spirochaetia</taxon>
        <taxon>Leptospirales</taxon>
        <taxon>Leptospiraceae</taxon>
        <taxon>Leptospira</taxon>
    </lineage>
</organism>
<dbReference type="InterPro" id="IPR010982">
    <property type="entry name" value="Lambda_DNA-bd_dom_sf"/>
</dbReference>
<dbReference type="AlphaFoldDB" id="T0F6D6"/>
<feature type="domain" description="HTH cro/C1-type" evidence="1">
    <location>
        <begin position="3"/>
        <end position="42"/>
    </location>
</feature>
<gene>
    <name evidence="2" type="ORF">LEP1GSC050_1792</name>
</gene>
<name>T0F6D6_9LEPT</name>
<evidence type="ECO:0000259" key="1">
    <source>
        <dbReference type="PROSITE" id="PS50943"/>
    </source>
</evidence>
<evidence type="ECO:0000313" key="2">
    <source>
        <dbReference type="EMBL" id="EQA43481.1"/>
    </source>
</evidence>
<dbReference type="GO" id="GO:0003677">
    <property type="term" value="F:DNA binding"/>
    <property type="evidence" value="ECO:0007669"/>
    <property type="project" value="InterPro"/>
</dbReference>
<comment type="caution">
    <text evidence="2">The sequence shown here is derived from an EMBL/GenBank/DDBJ whole genome shotgun (WGS) entry which is preliminary data.</text>
</comment>
<keyword evidence="3" id="KW-1185">Reference proteome</keyword>
<accession>T0F6D6</accession>
<dbReference type="PROSITE" id="PS50943">
    <property type="entry name" value="HTH_CROC1"/>
    <property type="match status" value="1"/>
</dbReference>
<dbReference type="InterPro" id="IPR001387">
    <property type="entry name" value="Cro/C1-type_HTH"/>
</dbReference>
<dbReference type="Proteomes" id="UP000015454">
    <property type="component" value="Unassembled WGS sequence"/>
</dbReference>
<protein>
    <recommendedName>
        <fullName evidence="1">HTH cro/C1-type domain-containing protein</fullName>
    </recommendedName>
</protein>
<evidence type="ECO:0000313" key="3">
    <source>
        <dbReference type="Proteomes" id="UP000015454"/>
    </source>
</evidence>
<reference evidence="2" key="1">
    <citation type="submission" date="2013-05" db="EMBL/GenBank/DDBJ databases">
        <authorList>
            <person name="Harkins D.M."/>
            <person name="Durkin A.S."/>
            <person name="Brinkac L.M."/>
            <person name="Haft D.H."/>
            <person name="Selengut J.D."/>
            <person name="Sanka R."/>
            <person name="DePew J."/>
            <person name="Purushe J."/>
            <person name="Hartskeerl R.A."/>
            <person name="Ahmed A."/>
            <person name="van der Linden H."/>
            <person name="Goris M.G.A."/>
            <person name="Vinetz J.M."/>
            <person name="Sutton G.G."/>
            <person name="Nierman W.C."/>
            <person name="Fouts D.E."/>
        </authorList>
    </citation>
    <scope>NUCLEOTIDE SEQUENCE [LARGE SCALE GENOMIC DNA]</scope>
    <source>
        <strain evidence="2">5399</strain>
    </source>
</reference>
<dbReference type="EMBL" id="AHMO02000011">
    <property type="protein sequence ID" value="EQA43481.1"/>
    <property type="molecule type" value="Genomic_DNA"/>
</dbReference>
<proteinExistence type="predicted"/>
<sequence length="121" mass="13813">MAAKVMGITEAALSMYKKGNREIPPARLDLLMQRFGISKKYILENKGEPIATKQEEFDLSNSDLLFLNSLKARPKLYEIVYDLAQLKDKELKPFQDLFTKLADAKKNPKKPASKADLRLKK</sequence>
<dbReference type="Gene3D" id="1.10.260.40">
    <property type="entry name" value="lambda repressor-like DNA-binding domains"/>
    <property type="match status" value="1"/>
</dbReference>